<evidence type="ECO:0000313" key="3">
    <source>
        <dbReference type="EMBL" id="RLQ87886.1"/>
    </source>
</evidence>
<sequence length="111" mass="12997">MIHKRQEPEMWTRQYKQKRWKGLILPVLTGLCLAYFSHHTVQGNYGTEANARHEARLADLREELAVLTHRHSELEKRTVQLQDGTISRDMLDEMARRQLGVIGPNELIIRP</sequence>
<organism evidence="3 4">
    <name type="scientific">Notoacmeibacter ruber</name>
    <dbReference type="NCBI Taxonomy" id="2670375"/>
    <lineage>
        <taxon>Bacteria</taxon>
        <taxon>Pseudomonadati</taxon>
        <taxon>Pseudomonadota</taxon>
        <taxon>Alphaproteobacteria</taxon>
        <taxon>Hyphomicrobiales</taxon>
        <taxon>Notoacmeibacteraceae</taxon>
        <taxon>Notoacmeibacter</taxon>
    </lineage>
</organism>
<dbReference type="InterPro" id="IPR007060">
    <property type="entry name" value="FtsL/DivIC"/>
</dbReference>
<evidence type="ECO:0000313" key="4">
    <source>
        <dbReference type="Proteomes" id="UP000281094"/>
    </source>
</evidence>
<comment type="caution">
    <text evidence="3">The sequence shown here is derived from an EMBL/GenBank/DDBJ whole genome shotgun (WGS) entry which is preliminary data.</text>
</comment>
<reference evidence="3 4" key="1">
    <citation type="submission" date="2018-10" db="EMBL/GenBank/DDBJ databases">
        <title>Notoacmeibacter sp. M2BS9Y-3-1, whole genome shotgun sequence.</title>
        <authorList>
            <person name="Tuo L."/>
        </authorList>
    </citation>
    <scope>NUCLEOTIDE SEQUENCE [LARGE SCALE GENOMIC DNA]</scope>
    <source>
        <strain evidence="3 4">M2BS9Y-3-1</strain>
    </source>
</reference>
<feature type="coiled-coil region" evidence="1">
    <location>
        <begin position="50"/>
        <end position="77"/>
    </location>
</feature>
<evidence type="ECO:0000256" key="2">
    <source>
        <dbReference type="SAM" id="Phobius"/>
    </source>
</evidence>
<proteinExistence type="predicted"/>
<keyword evidence="4" id="KW-1185">Reference proteome</keyword>
<dbReference type="AlphaFoldDB" id="A0A3L7JB78"/>
<dbReference type="EMBL" id="RCWN01000001">
    <property type="protein sequence ID" value="RLQ87886.1"/>
    <property type="molecule type" value="Genomic_DNA"/>
</dbReference>
<gene>
    <name evidence="3" type="ORF">D8780_06380</name>
</gene>
<feature type="transmembrane region" description="Helical" evidence="2">
    <location>
        <begin position="20"/>
        <end position="37"/>
    </location>
</feature>
<dbReference type="Proteomes" id="UP000281094">
    <property type="component" value="Unassembled WGS sequence"/>
</dbReference>
<dbReference type="Pfam" id="PF04977">
    <property type="entry name" value="DivIC"/>
    <property type="match status" value="1"/>
</dbReference>
<keyword evidence="2" id="KW-1133">Transmembrane helix</keyword>
<keyword evidence="1" id="KW-0175">Coiled coil</keyword>
<evidence type="ECO:0000256" key="1">
    <source>
        <dbReference type="SAM" id="Coils"/>
    </source>
</evidence>
<protein>
    <submittedName>
        <fullName evidence="3">Septum formation initiator family protein</fullName>
    </submittedName>
</protein>
<keyword evidence="2" id="KW-0472">Membrane</keyword>
<keyword evidence="2" id="KW-0812">Transmembrane</keyword>
<accession>A0A3L7JB78</accession>
<name>A0A3L7JB78_9HYPH</name>